<evidence type="ECO:0000313" key="2">
    <source>
        <dbReference type="EMBL" id="AYC30992.1"/>
    </source>
</evidence>
<dbReference type="PANTHER" id="PTHR48207">
    <property type="entry name" value="SUCCINATE--HYDROXYMETHYLGLUTARATE COA-TRANSFERASE"/>
    <property type="match status" value="1"/>
</dbReference>
<proteinExistence type="predicted"/>
<dbReference type="InterPro" id="IPR023606">
    <property type="entry name" value="CoA-Trfase_III_dom_1_sf"/>
</dbReference>
<dbReference type="KEGG" id="pcav:D3880_00700"/>
<evidence type="ECO:0000256" key="1">
    <source>
        <dbReference type="ARBA" id="ARBA00022679"/>
    </source>
</evidence>
<dbReference type="PANTHER" id="PTHR48207:SF3">
    <property type="entry name" value="SUCCINATE--HYDROXYMETHYLGLUTARATE COA-TRANSFERASE"/>
    <property type="match status" value="1"/>
</dbReference>
<gene>
    <name evidence="2" type="ORF">D3880_00700</name>
</gene>
<dbReference type="InterPro" id="IPR003673">
    <property type="entry name" value="CoA-Trfase_fam_III"/>
</dbReference>
<dbReference type="Pfam" id="PF02515">
    <property type="entry name" value="CoA_transf_3"/>
    <property type="match status" value="1"/>
</dbReference>
<dbReference type="GO" id="GO:0008410">
    <property type="term" value="F:CoA-transferase activity"/>
    <property type="evidence" value="ECO:0007669"/>
    <property type="project" value="TreeGrafter"/>
</dbReference>
<dbReference type="InterPro" id="IPR050483">
    <property type="entry name" value="CoA-transferase_III_domain"/>
</dbReference>
<name>A0A385Z058_9PSED</name>
<sequence>MIPKALMRAVAGSAPDPAPCHIFPSADGAFFLAVSNDYQFAELSALAGQQQWTADPRFASRRARYQHRHELTALLRRHTVAHRTEEWVAALRWAGVPCVGLAPRQADG</sequence>
<keyword evidence="3" id="KW-1185">Reference proteome</keyword>
<dbReference type="InterPro" id="IPR044855">
    <property type="entry name" value="CoA-Trfase_III_dom3_sf"/>
</dbReference>
<dbReference type="RefSeq" id="WP_119891627.1">
    <property type="nucleotide sequence ID" value="NZ_CP032419.1"/>
</dbReference>
<dbReference type="Gene3D" id="3.30.1540.10">
    <property type="entry name" value="formyl-coa transferase, domain 3"/>
    <property type="match status" value="1"/>
</dbReference>
<dbReference type="Proteomes" id="UP000265560">
    <property type="component" value="Chromosome"/>
</dbReference>
<accession>A0A385Z058</accession>
<reference evidence="3" key="1">
    <citation type="submission" date="2018-09" db="EMBL/GenBank/DDBJ databases">
        <authorList>
            <person name="Zhu H."/>
        </authorList>
    </citation>
    <scope>NUCLEOTIDE SEQUENCE [LARGE SCALE GENOMIC DNA]</scope>
    <source>
        <strain evidence="3">K2W31S-8</strain>
    </source>
</reference>
<keyword evidence="1" id="KW-0808">Transferase</keyword>
<dbReference type="AlphaFoldDB" id="A0A385Z058"/>
<organism evidence="2 3">
    <name type="scientific">Pseudomonas cavernae</name>
    <dbReference type="NCBI Taxonomy" id="2320867"/>
    <lineage>
        <taxon>Bacteria</taxon>
        <taxon>Pseudomonadati</taxon>
        <taxon>Pseudomonadota</taxon>
        <taxon>Gammaproteobacteria</taxon>
        <taxon>Pseudomonadales</taxon>
        <taxon>Pseudomonadaceae</taxon>
        <taxon>Pseudomonas</taxon>
    </lineage>
</organism>
<protein>
    <submittedName>
        <fullName evidence="2">Uncharacterized protein</fullName>
    </submittedName>
</protein>
<dbReference type="OrthoDB" id="9058532at2"/>
<evidence type="ECO:0000313" key="3">
    <source>
        <dbReference type="Proteomes" id="UP000265560"/>
    </source>
</evidence>
<dbReference type="SUPFAM" id="SSF89796">
    <property type="entry name" value="CoA-transferase family III (CaiB/BaiF)"/>
    <property type="match status" value="1"/>
</dbReference>
<dbReference type="EMBL" id="CP032419">
    <property type="protein sequence ID" value="AYC30992.1"/>
    <property type="molecule type" value="Genomic_DNA"/>
</dbReference>